<dbReference type="PANTHER" id="PTHR38793:SF3">
    <property type="entry name" value="SMODS AND SLOG-ASSOCIATING 2TM EFFECTOR DOMAIN-CONTAINING PROTEIN"/>
    <property type="match status" value="1"/>
</dbReference>
<organism evidence="3 4">
    <name type="scientific">Emericellopsis atlantica</name>
    <dbReference type="NCBI Taxonomy" id="2614577"/>
    <lineage>
        <taxon>Eukaryota</taxon>
        <taxon>Fungi</taxon>
        <taxon>Dikarya</taxon>
        <taxon>Ascomycota</taxon>
        <taxon>Pezizomycotina</taxon>
        <taxon>Sordariomycetes</taxon>
        <taxon>Hypocreomycetidae</taxon>
        <taxon>Hypocreales</taxon>
        <taxon>Bionectriaceae</taxon>
        <taxon>Emericellopsis</taxon>
    </lineage>
</organism>
<dbReference type="AlphaFoldDB" id="A0A9P7ZPE2"/>
<name>A0A9P7ZPE2_9HYPO</name>
<dbReference type="InterPro" id="IPR041622">
    <property type="entry name" value="SLATT_fungi"/>
</dbReference>
<dbReference type="PANTHER" id="PTHR38793">
    <property type="entry name" value="SLATT_FUNGAL DOMAIN-CONTAINING PROTEIN-RELATED"/>
    <property type="match status" value="1"/>
</dbReference>
<dbReference type="NCBIfam" id="NF033635">
    <property type="entry name" value="SLATT_fungal"/>
    <property type="match status" value="1"/>
</dbReference>
<feature type="transmembrane region" description="Helical" evidence="1">
    <location>
        <begin position="117"/>
        <end position="135"/>
    </location>
</feature>
<protein>
    <recommendedName>
        <fullName evidence="2">SMODS and SLOG-associating 2TM effector domain-containing protein</fullName>
    </recommendedName>
</protein>
<dbReference type="Proteomes" id="UP000887229">
    <property type="component" value="Unassembled WGS sequence"/>
</dbReference>
<evidence type="ECO:0000256" key="1">
    <source>
        <dbReference type="SAM" id="Phobius"/>
    </source>
</evidence>
<keyword evidence="1" id="KW-0812">Transmembrane</keyword>
<reference evidence="3" key="1">
    <citation type="journal article" date="2021" name="IMA Fungus">
        <title>Genomic characterization of three marine fungi, including Emericellopsis atlantica sp. nov. with signatures of a generalist lifestyle and marine biomass degradation.</title>
        <authorList>
            <person name="Hagestad O.C."/>
            <person name="Hou L."/>
            <person name="Andersen J.H."/>
            <person name="Hansen E.H."/>
            <person name="Altermark B."/>
            <person name="Li C."/>
            <person name="Kuhnert E."/>
            <person name="Cox R.J."/>
            <person name="Crous P.W."/>
            <person name="Spatafora J.W."/>
            <person name="Lail K."/>
            <person name="Amirebrahimi M."/>
            <person name="Lipzen A."/>
            <person name="Pangilinan J."/>
            <person name="Andreopoulos W."/>
            <person name="Hayes R.D."/>
            <person name="Ng V."/>
            <person name="Grigoriev I.V."/>
            <person name="Jackson S.A."/>
            <person name="Sutton T.D.S."/>
            <person name="Dobson A.D.W."/>
            <person name="Rama T."/>
        </authorList>
    </citation>
    <scope>NUCLEOTIDE SEQUENCE</scope>
    <source>
        <strain evidence="3">TS7</strain>
    </source>
</reference>
<evidence type="ECO:0000259" key="2">
    <source>
        <dbReference type="Pfam" id="PF18142"/>
    </source>
</evidence>
<feature type="domain" description="SMODS and SLOG-associating 2TM effector" evidence="2">
    <location>
        <begin position="72"/>
        <end position="190"/>
    </location>
</feature>
<feature type="transmembrane region" description="Helical" evidence="1">
    <location>
        <begin position="86"/>
        <end position="111"/>
    </location>
</feature>
<sequence length="197" mass="21402">MHPPTDPESQYTSSTLPAKPKHLSVMASNPEDLVPAADKLLIFRTLTGIDTVPLVSSGHTARTAANIGIYTRVVRHERTAKKMYRVVKLLASLCLGLQILFGAAVTALGAAGGSYNGITGLGACSTVTASIVAYIKGSGQPDKLKHAETRWRSVREYIEQRERELCLLDCGLDVYREVMIVEEMYQTVKEELAAKGP</sequence>
<dbReference type="GeneID" id="70292014"/>
<dbReference type="Pfam" id="PF18142">
    <property type="entry name" value="SLATT_fungal"/>
    <property type="match status" value="1"/>
</dbReference>
<dbReference type="RefSeq" id="XP_046119758.1">
    <property type="nucleotide sequence ID" value="XM_046261111.1"/>
</dbReference>
<feature type="non-terminal residue" evidence="3">
    <location>
        <position position="197"/>
    </location>
</feature>
<keyword evidence="4" id="KW-1185">Reference proteome</keyword>
<keyword evidence="1" id="KW-0472">Membrane</keyword>
<keyword evidence="1" id="KW-1133">Transmembrane helix</keyword>
<accession>A0A9P7ZPE2</accession>
<dbReference type="EMBL" id="MU251250">
    <property type="protein sequence ID" value="KAG9255834.1"/>
    <property type="molecule type" value="Genomic_DNA"/>
</dbReference>
<evidence type="ECO:0000313" key="4">
    <source>
        <dbReference type="Proteomes" id="UP000887229"/>
    </source>
</evidence>
<proteinExistence type="predicted"/>
<gene>
    <name evidence="3" type="ORF">F5Z01DRAFT_619809</name>
</gene>
<comment type="caution">
    <text evidence="3">The sequence shown here is derived from an EMBL/GenBank/DDBJ whole genome shotgun (WGS) entry which is preliminary data.</text>
</comment>
<dbReference type="OrthoDB" id="4472872at2759"/>
<evidence type="ECO:0000313" key="3">
    <source>
        <dbReference type="EMBL" id="KAG9255834.1"/>
    </source>
</evidence>